<accession>L2GLS2</accession>
<evidence type="ECO:0000313" key="2">
    <source>
        <dbReference type="EMBL" id="ELA41838.1"/>
    </source>
</evidence>
<feature type="region of interest" description="Disordered" evidence="1">
    <location>
        <begin position="64"/>
        <end position="91"/>
    </location>
</feature>
<dbReference type="HOGENOM" id="CLU_2225256_0_0_1"/>
<evidence type="ECO:0000313" key="3">
    <source>
        <dbReference type="Proteomes" id="UP000011082"/>
    </source>
</evidence>
<name>L2GLS2_VITCO</name>
<evidence type="ECO:0000256" key="1">
    <source>
        <dbReference type="SAM" id="MobiDB-lite"/>
    </source>
</evidence>
<organism evidence="2 3">
    <name type="scientific">Vittaforma corneae (strain ATCC 50505)</name>
    <name type="common">Microsporidian parasite</name>
    <name type="synonym">Nosema corneum</name>
    <dbReference type="NCBI Taxonomy" id="993615"/>
    <lineage>
        <taxon>Eukaryota</taxon>
        <taxon>Fungi</taxon>
        <taxon>Fungi incertae sedis</taxon>
        <taxon>Microsporidia</taxon>
        <taxon>Nosematidae</taxon>
        <taxon>Vittaforma</taxon>
    </lineage>
</organism>
<sequence length="106" mass="12894">MEKLRFDAEVENEMIETAFRERAMEKLLQMNVPPFTAVDMELARSEKEISKCLSILEREQKTRELVQSKREQRKKKHTKKNQKKVEDKENYKSVFKKIHKKFHKKK</sequence>
<gene>
    <name evidence="2" type="ORF">VICG_01190</name>
</gene>
<dbReference type="RefSeq" id="XP_007604636.1">
    <property type="nucleotide sequence ID" value="XM_007604574.1"/>
</dbReference>
<dbReference type="GeneID" id="19881901"/>
<feature type="compositionally biased region" description="Basic residues" evidence="1">
    <location>
        <begin position="71"/>
        <end position="82"/>
    </location>
</feature>
<proteinExistence type="predicted"/>
<dbReference type="VEuPathDB" id="MicrosporidiaDB:VICG_01190"/>
<dbReference type="OrthoDB" id="2196120at2759"/>
<dbReference type="InParanoid" id="L2GLS2"/>
<dbReference type="AlphaFoldDB" id="L2GLS2"/>
<dbReference type="EMBL" id="JH370138">
    <property type="protein sequence ID" value="ELA41838.1"/>
    <property type="molecule type" value="Genomic_DNA"/>
</dbReference>
<protein>
    <submittedName>
        <fullName evidence="2">Uncharacterized protein</fullName>
    </submittedName>
</protein>
<reference evidence="3" key="1">
    <citation type="submission" date="2011-05" db="EMBL/GenBank/DDBJ databases">
        <title>The genome sequence of Vittaforma corneae strain ATCC 50505.</title>
        <authorList>
            <consortium name="The Broad Institute Genome Sequencing Platform"/>
            <person name="Cuomo C."/>
            <person name="Didier E."/>
            <person name="Bowers L."/>
            <person name="Young S.K."/>
            <person name="Zeng Q."/>
            <person name="Gargeya S."/>
            <person name="Fitzgerald M."/>
            <person name="Haas B."/>
            <person name="Abouelleil A."/>
            <person name="Alvarado L."/>
            <person name="Arachchi H.M."/>
            <person name="Berlin A."/>
            <person name="Chapman S.B."/>
            <person name="Gearin G."/>
            <person name="Goldberg J."/>
            <person name="Griggs A."/>
            <person name="Gujja S."/>
            <person name="Hansen M."/>
            <person name="Heiman D."/>
            <person name="Howarth C."/>
            <person name="Larimer J."/>
            <person name="Lui A."/>
            <person name="MacDonald P.J.P."/>
            <person name="McCowen C."/>
            <person name="Montmayeur A."/>
            <person name="Murphy C."/>
            <person name="Neiman D."/>
            <person name="Pearson M."/>
            <person name="Priest M."/>
            <person name="Roberts A."/>
            <person name="Saif S."/>
            <person name="Shea T."/>
            <person name="Sisk P."/>
            <person name="Stolte C."/>
            <person name="Sykes S."/>
            <person name="Wortman J."/>
            <person name="Nusbaum C."/>
            <person name="Birren B."/>
        </authorList>
    </citation>
    <scope>NUCLEOTIDE SEQUENCE [LARGE SCALE GENOMIC DNA]</scope>
    <source>
        <strain evidence="3">ATCC 50505</strain>
    </source>
</reference>
<dbReference type="Proteomes" id="UP000011082">
    <property type="component" value="Unassembled WGS sequence"/>
</dbReference>
<keyword evidence="3" id="KW-1185">Reference proteome</keyword>